<dbReference type="GO" id="GO:0003677">
    <property type="term" value="F:DNA binding"/>
    <property type="evidence" value="ECO:0007669"/>
    <property type="project" value="InterPro"/>
</dbReference>
<dbReference type="PANTHER" id="PTHR38767">
    <property type="entry name" value="DNA POLYMERASE III SUBUNIT CHI"/>
    <property type="match status" value="1"/>
</dbReference>
<dbReference type="GO" id="GO:0003887">
    <property type="term" value="F:DNA-directed DNA polymerase activity"/>
    <property type="evidence" value="ECO:0007669"/>
    <property type="project" value="InterPro"/>
</dbReference>
<organism evidence="1 2">
    <name type="scientific">Maritimibacter harenae</name>
    <dbReference type="NCBI Taxonomy" id="2606218"/>
    <lineage>
        <taxon>Bacteria</taxon>
        <taxon>Pseudomonadati</taxon>
        <taxon>Pseudomonadota</taxon>
        <taxon>Alphaproteobacteria</taxon>
        <taxon>Rhodobacterales</taxon>
        <taxon>Roseobacteraceae</taxon>
        <taxon>Maritimibacter</taxon>
    </lineage>
</organism>
<dbReference type="Proteomes" id="UP000467322">
    <property type="component" value="Unassembled WGS sequence"/>
</dbReference>
<evidence type="ECO:0000313" key="2">
    <source>
        <dbReference type="Proteomes" id="UP000467322"/>
    </source>
</evidence>
<dbReference type="RefSeq" id="WP_161352004.1">
    <property type="nucleotide sequence ID" value="NZ_WTUX01000017.1"/>
</dbReference>
<protein>
    <submittedName>
        <fullName evidence="1">DNA polymerase III subunit chi</fullName>
    </submittedName>
</protein>
<sequence>MGEAYFYHMTRTPLEETLPALLGKAREAGWRVVVRGRDAGRLKWLDERLWMGDGFLPHGLAGGPHDADQPILLSAGSEVAECVVSVDGADVSPDETAGATRVMILFDGNDPDAVNVARGQWKAMSDAGVVAKYWSQETGRWALKAESKGRSSGDGH</sequence>
<dbReference type="Gene3D" id="3.40.50.10110">
    <property type="entry name" value="DNA polymerase III subunit chi"/>
    <property type="match status" value="1"/>
</dbReference>
<name>A0A845M0M6_9RHOB</name>
<comment type="caution">
    <text evidence="1">The sequence shown here is derived from an EMBL/GenBank/DDBJ whole genome shotgun (WGS) entry which is preliminary data.</text>
</comment>
<proteinExistence type="predicted"/>
<dbReference type="GO" id="GO:0032298">
    <property type="term" value="P:positive regulation of DNA-templated DNA replication initiation"/>
    <property type="evidence" value="ECO:0007669"/>
    <property type="project" value="TreeGrafter"/>
</dbReference>
<dbReference type="SUPFAM" id="SSF102400">
    <property type="entry name" value="DNA polymerase III chi subunit"/>
    <property type="match status" value="1"/>
</dbReference>
<gene>
    <name evidence="1" type="ORF">GQE99_12690</name>
</gene>
<dbReference type="GO" id="GO:0006260">
    <property type="term" value="P:DNA replication"/>
    <property type="evidence" value="ECO:0007669"/>
    <property type="project" value="InterPro"/>
</dbReference>
<accession>A0A845M0M6</accession>
<reference evidence="1 2" key="1">
    <citation type="submission" date="2019-12" db="EMBL/GenBank/DDBJ databases">
        <title>Maritimibacter sp. nov. sp. isolated from sea sand.</title>
        <authorList>
            <person name="Kim J."/>
            <person name="Jeong S.E."/>
            <person name="Jung H.S."/>
            <person name="Jeon C.O."/>
        </authorList>
    </citation>
    <scope>NUCLEOTIDE SEQUENCE [LARGE SCALE GENOMIC DNA]</scope>
    <source>
        <strain evidence="1 2">DP07</strain>
    </source>
</reference>
<dbReference type="EMBL" id="WTUX01000017">
    <property type="protein sequence ID" value="MZR13870.1"/>
    <property type="molecule type" value="Genomic_DNA"/>
</dbReference>
<dbReference type="PANTHER" id="PTHR38767:SF1">
    <property type="entry name" value="DNA POLYMERASE III SUBUNIT CHI"/>
    <property type="match status" value="1"/>
</dbReference>
<dbReference type="NCBIfam" id="NF004347">
    <property type="entry name" value="PRK05728.1-4"/>
    <property type="match status" value="1"/>
</dbReference>
<dbReference type="Pfam" id="PF04364">
    <property type="entry name" value="DNA_pol3_chi"/>
    <property type="match status" value="1"/>
</dbReference>
<keyword evidence="2" id="KW-1185">Reference proteome</keyword>
<evidence type="ECO:0000313" key="1">
    <source>
        <dbReference type="EMBL" id="MZR13870.1"/>
    </source>
</evidence>
<dbReference type="InterPro" id="IPR007459">
    <property type="entry name" value="DNA_pol3_chi"/>
</dbReference>
<dbReference type="InterPro" id="IPR036768">
    <property type="entry name" value="PolIII_chi_sf"/>
</dbReference>
<dbReference type="AlphaFoldDB" id="A0A845M0M6"/>